<proteinExistence type="inferred from homology"/>
<dbReference type="InterPro" id="IPR013048">
    <property type="entry name" value="Meiotic_Spo11"/>
</dbReference>
<dbReference type="AlphaFoldDB" id="A0A1C7LTN7"/>
<keyword evidence="7" id="KW-0460">Magnesium</keyword>
<evidence type="ECO:0000256" key="2">
    <source>
        <dbReference type="ARBA" id="ARBA00001946"/>
    </source>
</evidence>
<dbReference type="EMBL" id="LUGG01000022">
    <property type="protein sequence ID" value="OBZ68175.1"/>
    <property type="molecule type" value="Genomic_DNA"/>
</dbReference>
<dbReference type="PROSITE" id="PS52041">
    <property type="entry name" value="TOPO_IIB"/>
    <property type="match status" value="1"/>
</dbReference>
<comment type="caution">
    <text evidence="15">The sequence shown here is derived from an EMBL/GenBank/DDBJ whole genome shotgun (WGS) entry which is preliminary data.</text>
</comment>
<keyword evidence="8 12" id="KW-0799">Topoisomerase</keyword>
<dbReference type="Proteomes" id="UP000092993">
    <property type="component" value="Unassembled WGS sequence"/>
</dbReference>
<dbReference type="GO" id="GO:0005524">
    <property type="term" value="F:ATP binding"/>
    <property type="evidence" value="ECO:0007669"/>
    <property type="project" value="InterPro"/>
</dbReference>
<dbReference type="PRINTS" id="PR01550">
    <property type="entry name" value="TOP6AFAMILY"/>
</dbReference>
<dbReference type="GO" id="GO:0046872">
    <property type="term" value="F:metal ion binding"/>
    <property type="evidence" value="ECO:0007669"/>
    <property type="project" value="UniProtKB-KW"/>
</dbReference>
<evidence type="ECO:0000256" key="9">
    <source>
        <dbReference type="ARBA" id="ARBA00023125"/>
    </source>
</evidence>
<evidence type="ECO:0000256" key="3">
    <source>
        <dbReference type="ARBA" id="ARBA00004123"/>
    </source>
</evidence>
<name>A0A1C7LTN7_GRIFR</name>
<dbReference type="InterPro" id="IPR036388">
    <property type="entry name" value="WH-like_DNA-bd_sf"/>
</dbReference>
<evidence type="ECO:0000313" key="15">
    <source>
        <dbReference type="EMBL" id="OBZ68175.1"/>
    </source>
</evidence>
<evidence type="ECO:0000256" key="6">
    <source>
        <dbReference type="ARBA" id="ARBA00022723"/>
    </source>
</evidence>
<dbReference type="SUPFAM" id="SSF56726">
    <property type="entry name" value="DNA topoisomerase IV, alpha subunit"/>
    <property type="match status" value="1"/>
</dbReference>
<keyword evidence="11" id="KW-0539">Nucleus</keyword>
<gene>
    <name evidence="15" type="primary">Spo11</name>
    <name evidence="15" type="ORF">A0H81_11919</name>
</gene>
<dbReference type="InterPro" id="IPR036078">
    <property type="entry name" value="Spo11/TopoVI_A_sf"/>
</dbReference>
<keyword evidence="6" id="KW-0479">Metal-binding</keyword>
<dbReference type="GO" id="GO:0003677">
    <property type="term" value="F:DNA binding"/>
    <property type="evidence" value="ECO:0007669"/>
    <property type="project" value="UniProtKB-UniRule"/>
</dbReference>
<dbReference type="CDD" id="cd00223">
    <property type="entry name" value="TOPRIM_TopoIIB_SPO"/>
    <property type="match status" value="1"/>
</dbReference>
<dbReference type="Pfam" id="PF04406">
    <property type="entry name" value="TP6A_N"/>
    <property type="match status" value="1"/>
</dbReference>
<organism evidence="15 16">
    <name type="scientific">Grifola frondosa</name>
    <name type="common">Maitake</name>
    <name type="synonym">Polyporus frondosus</name>
    <dbReference type="NCBI Taxonomy" id="5627"/>
    <lineage>
        <taxon>Eukaryota</taxon>
        <taxon>Fungi</taxon>
        <taxon>Dikarya</taxon>
        <taxon>Basidiomycota</taxon>
        <taxon>Agaricomycotina</taxon>
        <taxon>Agaricomycetes</taxon>
        <taxon>Polyporales</taxon>
        <taxon>Grifolaceae</taxon>
        <taxon>Grifola</taxon>
    </lineage>
</organism>
<dbReference type="PRINTS" id="PR01551">
    <property type="entry name" value="SPO11HOMOLOG"/>
</dbReference>
<evidence type="ECO:0000256" key="7">
    <source>
        <dbReference type="ARBA" id="ARBA00022842"/>
    </source>
</evidence>
<protein>
    <recommendedName>
        <fullName evidence="5">DNA topoisomerase (ATP-hydrolyzing)</fullName>
        <ecNumber evidence="5">5.6.2.2</ecNumber>
    </recommendedName>
</protein>
<keyword evidence="9 12" id="KW-0238">DNA-binding</keyword>
<comment type="cofactor">
    <cofactor evidence="2">
        <name>Mg(2+)</name>
        <dbReference type="ChEBI" id="CHEBI:18420"/>
    </cofactor>
</comment>
<comment type="similarity">
    <text evidence="4 12">Belongs to the TOP6A family.</text>
</comment>
<evidence type="ECO:0000256" key="5">
    <source>
        <dbReference type="ARBA" id="ARBA00012895"/>
    </source>
</evidence>
<dbReference type="STRING" id="5627.A0A1C7LTN7"/>
<dbReference type="OrthoDB" id="5377392at2759"/>
<evidence type="ECO:0000256" key="1">
    <source>
        <dbReference type="ARBA" id="ARBA00000185"/>
    </source>
</evidence>
<dbReference type="InterPro" id="IPR013049">
    <property type="entry name" value="Spo11/TopoVI_A_N"/>
</dbReference>
<sequence length="718" mass="80784">MVLSLQESPEDFAYFLRALYGFCFSLNGNTFAVVSALLRLSTKYGVDTLRKEALHGLALSWPSTLLLWELREKNATNSDGLYAPRPALPHPILVIKLAREANAPELLPSAFYDLSRYLPSQLASGYTASDGAVHHLPMEDLFRVLRGKEHAARFLSTFIVNELEGRTPSQWCLNRNELEHARKHACQIAFEAINFELIRDVNGMVCNRNTDPLFCIADSFLMQTREDLPGVENKAVHRACEACRMDYGAVVDAVREDFWRKIPECGCCKAVEILMSTYTVDDSEESSQHLSLDFDDEDVDMKLAIDSERNSQDLFTKIIQTDTLGIADVVEEVEVSEEDSDDEQNETRMESVERLESVVFSFLMQLSESLQKRKPRPTVSTRTMRFPQGSKAASAKPFAQLFRVVDLMHEALLDNIPTTKRDMYYKEAALFKSQGVVDRLVDDLAATLQLGRADLHVRASSKGLICGSGLTIHLHDGAIIHVNDSEGALIPLSEDIARFELDDGLAWVLIVEKEAVFQTLCRLKLASNWPQASHGLIITGYPDIATRQLIKTLSDNLPAQIPILALVDGDAYGIDILSVYKYGSLSLQHEREQLAASRVRWLGLWASELAELGIEKDALLLITKHDEKKALSMLRRSELPKKWRKELQYMLHTRRKAEIEILSTLNQAGQHQTNDIGSHSDLHNHNTRQIQETCSNSPLLQYLVNKISACTAAYRENP</sequence>
<feature type="domain" description="Spo11/DNA topoisomerase VI subunit A N-terminal" evidence="13">
    <location>
        <begin position="397"/>
        <end position="457"/>
    </location>
</feature>
<feature type="active site" description="O-(5'-phospho-DNA)-tyrosine intermediate" evidence="12">
    <location>
        <position position="425"/>
    </location>
</feature>
<keyword evidence="16" id="KW-1185">Reference proteome</keyword>
<comment type="subcellular location">
    <subcellularLocation>
        <location evidence="3">Nucleus</location>
    </subcellularLocation>
</comment>
<evidence type="ECO:0000256" key="8">
    <source>
        <dbReference type="ARBA" id="ARBA00023029"/>
    </source>
</evidence>
<evidence type="ECO:0000256" key="11">
    <source>
        <dbReference type="ARBA" id="ARBA00023242"/>
    </source>
</evidence>
<dbReference type="OMA" id="DFWRRIP"/>
<evidence type="ECO:0000259" key="13">
    <source>
        <dbReference type="Pfam" id="PF04406"/>
    </source>
</evidence>
<keyword evidence="10 12" id="KW-0413">Isomerase</keyword>
<dbReference type="GO" id="GO:0007131">
    <property type="term" value="P:reciprocal meiotic recombination"/>
    <property type="evidence" value="ECO:0007669"/>
    <property type="project" value="TreeGrafter"/>
</dbReference>
<evidence type="ECO:0000259" key="14">
    <source>
        <dbReference type="Pfam" id="PF21180"/>
    </source>
</evidence>
<dbReference type="Gene3D" id="1.10.10.10">
    <property type="entry name" value="Winged helix-like DNA-binding domain superfamily/Winged helix DNA-binding domain"/>
    <property type="match status" value="1"/>
</dbReference>
<feature type="domain" description="Topoisomerase 6 subunit A/Spo11 TOPRIM" evidence="14">
    <location>
        <begin position="507"/>
        <end position="665"/>
    </location>
</feature>
<dbReference type="GO" id="GO:0000706">
    <property type="term" value="P:meiotic DNA double-strand break processing"/>
    <property type="evidence" value="ECO:0007669"/>
    <property type="project" value="TreeGrafter"/>
</dbReference>
<evidence type="ECO:0000256" key="10">
    <source>
        <dbReference type="ARBA" id="ARBA00023235"/>
    </source>
</evidence>
<dbReference type="GO" id="GO:0042138">
    <property type="term" value="P:meiotic DNA double-strand break formation"/>
    <property type="evidence" value="ECO:0007669"/>
    <property type="project" value="InterPro"/>
</dbReference>
<reference evidence="15 16" key="1">
    <citation type="submission" date="2016-03" db="EMBL/GenBank/DDBJ databases">
        <title>Whole genome sequencing of Grifola frondosa 9006-11.</title>
        <authorList>
            <person name="Min B."/>
            <person name="Park H."/>
            <person name="Kim J.-G."/>
            <person name="Cho H."/>
            <person name="Oh Y.-L."/>
            <person name="Kong W.-S."/>
            <person name="Choi I.-G."/>
        </authorList>
    </citation>
    <scope>NUCLEOTIDE SEQUENCE [LARGE SCALE GENOMIC DNA]</scope>
    <source>
        <strain evidence="15 16">9006-11</strain>
    </source>
</reference>
<evidence type="ECO:0000313" key="16">
    <source>
        <dbReference type="Proteomes" id="UP000092993"/>
    </source>
</evidence>
<evidence type="ECO:0000256" key="4">
    <source>
        <dbReference type="ARBA" id="ARBA00006559"/>
    </source>
</evidence>
<dbReference type="GO" id="GO:0000228">
    <property type="term" value="C:nuclear chromosome"/>
    <property type="evidence" value="ECO:0007669"/>
    <property type="project" value="TreeGrafter"/>
</dbReference>
<dbReference type="EC" id="5.6.2.2" evidence="5"/>
<dbReference type="PANTHER" id="PTHR10848">
    <property type="entry name" value="MEIOTIC RECOMBINATION PROTEIN SPO11"/>
    <property type="match status" value="1"/>
</dbReference>
<dbReference type="InterPro" id="IPR002815">
    <property type="entry name" value="Spo11/TopoVI_A"/>
</dbReference>
<evidence type="ECO:0000256" key="12">
    <source>
        <dbReference type="PROSITE-ProRule" id="PRU01385"/>
    </source>
</evidence>
<dbReference type="InterPro" id="IPR034136">
    <property type="entry name" value="TOPRIM_Topo6A/Spo11"/>
</dbReference>
<comment type="catalytic activity">
    <reaction evidence="1 12">
        <text>ATP-dependent breakage, passage and rejoining of double-stranded DNA.</text>
        <dbReference type="EC" id="5.6.2.2"/>
    </reaction>
</comment>
<accession>A0A1C7LTN7</accession>
<dbReference type="PANTHER" id="PTHR10848:SF0">
    <property type="entry name" value="MEIOTIC RECOMBINATION PROTEIN SPO11"/>
    <property type="match status" value="1"/>
</dbReference>
<dbReference type="Gene3D" id="3.40.1360.10">
    <property type="match status" value="1"/>
</dbReference>
<dbReference type="Pfam" id="PF21180">
    <property type="entry name" value="TOP6A-Spo11_Toprim"/>
    <property type="match status" value="1"/>
</dbReference>
<dbReference type="GO" id="GO:0003918">
    <property type="term" value="F:DNA topoisomerase type II (double strand cut, ATP-hydrolyzing) activity"/>
    <property type="evidence" value="ECO:0007669"/>
    <property type="project" value="UniProtKB-UniRule"/>
</dbReference>